<accession>A0A1Z4JIM2</accession>
<name>A0A1Z4JIM2_LEPBY</name>
<protein>
    <submittedName>
        <fullName evidence="2">Uncharacterized protein</fullName>
    </submittedName>
</protein>
<keyword evidence="3" id="KW-1185">Reference proteome</keyword>
<dbReference type="AlphaFoldDB" id="A0A1Z4JIM2"/>
<evidence type="ECO:0000313" key="3">
    <source>
        <dbReference type="Proteomes" id="UP000217895"/>
    </source>
</evidence>
<dbReference type="Proteomes" id="UP000217895">
    <property type="component" value="Chromosome"/>
</dbReference>
<proteinExistence type="predicted"/>
<organism evidence="2 3">
    <name type="scientific">Leptolyngbya boryana NIES-2135</name>
    <dbReference type="NCBI Taxonomy" id="1973484"/>
    <lineage>
        <taxon>Bacteria</taxon>
        <taxon>Bacillati</taxon>
        <taxon>Cyanobacteriota</taxon>
        <taxon>Cyanophyceae</taxon>
        <taxon>Leptolyngbyales</taxon>
        <taxon>Leptolyngbyaceae</taxon>
        <taxon>Leptolyngbya group</taxon>
        <taxon>Leptolyngbya</taxon>
    </lineage>
</organism>
<feature type="compositionally biased region" description="Basic and acidic residues" evidence="1">
    <location>
        <begin position="25"/>
        <end position="39"/>
    </location>
</feature>
<dbReference type="EMBL" id="AP018203">
    <property type="protein sequence ID" value="BAY56589.1"/>
    <property type="molecule type" value="Genomic_DNA"/>
</dbReference>
<reference evidence="2 3" key="1">
    <citation type="submission" date="2017-06" db="EMBL/GenBank/DDBJ databases">
        <title>Genome sequencing of cyanobaciteial culture collection at National Institute for Environmental Studies (NIES).</title>
        <authorList>
            <person name="Hirose Y."/>
            <person name="Shimura Y."/>
            <person name="Fujisawa T."/>
            <person name="Nakamura Y."/>
            <person name="Kawachi M."/>
        </authorList>
    </citation>
    <scope>NUCLEOTIDE SEQUENCE [LARGE SCALE GENOMIC DNA]</scope>
    <source>
        <strain evidence="2 3">NIES-2135</strain>
    </source>
</reference>
<evidence type="ECO:0000256" key="1">
    <source>
        <dbReference type="SAM" id="MobiDB-lite"/>
    </source>
</evidence>
<sequence length="59" mass="6630">MKITKLSPESSAIIMELVAIHEELSKQDQDSQRCDRRITQENTSDSSAPNPQKPTDSED</sequence>
<feature type="region of interest" description="Disordered" evidence="1">
    <location>
        <begin position="25"/>
        <end position="59"/>
    </location>
</feature>
<evidence type="ECO:0000313" key="2">
    <source>
        <dbReference type="EMBL" id="BAY56589.1"/>
    </source>
</evidence>
<feature type="compositionally biased region" description="Polar residues" evidence="1">
    <location>
        <begin position="40"/>
        <end position="59"/>
    </location>
</feature>
<gene>
    <name evidence="2" type="ORF">NIES2135_34230</name>
</gene>